<keyword evidence="1" id="KW-0732">Signal</keyword>
<organism evidence="2">
    <name type="scientific">Edaphobacter paludis</name>
    <dbReference type="NCBI Taxonomy" id="3035702"/>
    <lineage>
        <taxon>Bacteria</taxon>
        <taxon>Pseudomonadati</taxon>
        <taxon>Acidobacteriota</taxon>
        <taxon>Terriglobia</taxon>
        <taxon>Terriglobales</taxon>
        <taxon>Acidobacteriaceae</taxon>
        <taxon>Edaphobacter</taxon>
    </lineage>
</organism>
<sequence>MKQAIRSLAAVLCMLMLIASSASCMDIASHRQASCSHCTKHQPINQQIPVCCDAHHQPSATATTITIEQPAQITVAETSAIRISTLAILSPPDQLIWPPPLLPRLTLRI</sequence>
<feature type="signal peptide" evidence="1">
    <location>
        <begin position="1"/>
        <end position="24"/>
    </location>
</feature>
<proteinExistence type="predicted"/>
<gene>
    <name evidence="2" type="ORF">P4G45_05720</name>
    <name evidence="3" type="ORF">P8936_05690</name>
</gene>
<evidence type="ECO:0000313" key="2">
    <source>
        <dbReference type="EMBL" id="XBH11227.1"/>
    </source>
</evidence>
<reference evidence="2" key="1">
    <citation type="submission" date="2023-03" db="EMBL/GenBank/DDBJ databases">
        <title>Edaphobacter sp.</title>
        <authorList>
            <person name="Huber K.J."/>
            <person name="Papendorf J."/>
            <person name="Pilke C."/>
            <person name="Bunk B."/>
            <person name="Sproeer C."/>
            <person name="Pester M."/>
        </authorList>
    </citation>
    <scope>NUCLEOTIDE SEQUENCE</scope>
    <source>
        <strain evidence="2">DSM 109919</strain>
        <strain evidence="3">DSM 109920</strain>
    </source>
</reference>
<dbReference type="KEGG" id="epl:P4G45_05720"/>
<evidence type="ECO:0000313" key="3">
    <source>
        <dbReference type="EMBL" id="XBH14655.1"/>
    </source>
</evidence>
<evidence type="ECO:0008006" key="4">
    <source>
        <dbReference type="Google" id="ProtNLM"/>
    </source>
</evidence>
<evidence type="ECO:0000256" key="1">
    <source>
        <dbReference type="SAM" id="SignalP"/>
    </source>
</evidence>
<name>A0AAU7CZW0_9BACT</name>
<accession>A0AAU7CZW0</accession>
<dbReference type="EMBL" id="CP121194">
    <property type="protein sequence ID" value="XBH11227.1"/>
    <property type="molecule type" value="Genomic_DNA"/>
</dbReference>
<dbReference type="RefSeq" id="WP_348268715.1">
    <property type="nucleotide sequence ID" value="NZ_CP121194.1"/>
</dbReference>
<accession>A0AAU7DBE6</accession>
<dbReference type="AlphaFoldDB" id="A0AAU7CZW0"/>
<dbReference type="EMBL" id="CP121195">
    <property type="protein sequence ID" value="XBH14655.1"/>
    <property type="molecule type" value="Genomic_DNA"/>
</dbReference>
<dbReference type="PROSITE" id="PS51257">
    <property type="entry name" value="PROKAR_LIPOPROTEIN"/>
    <property type="match status" value="1"/>
</dbReference>
<protein>
    <recommendedName>
        <fullName evidence="4">Lipoprotein</fullName>
    </recommendedName>
</protein>
<feature type="chain" id="PRO_5043288480" description="Lipoprotein" evidence="1">
    <location>
        <begin position="25"/>
        <end position="109"/>
    </location>
</feature>